<gene>
    <name evidence="3" type="ORF">T190607A01A_40342</name>
</gene>
<dbReference type="SUPFAM" id="SSF53383">
    <property type="entry name" value="PLP-dependent transferases"/>
    <property type="match status" value="1"/>
</dbReference>
<dbReference type="InterPro" id="IPR000192">
    <property type="entry name" value="Aminotrans_V_dom"/>
</dbReference>
<dbReference type="PANTHER" id="PTHR43586">
    <property type="entry name" value="CYSTEINE DESULFURASE"/>
    <property type="match status" value="1"/>
</dbReference>
<sequence length="416" mass="47404">MCHFEQVRKSRKDLTTVQNDIFYFYGKYSNMSLSNQKHLFDIPEEIIYLNIASQSPSFKSSETAGIKAVKEKTRPYLITTSRYFDPIIQLKKLFAKIVEVEDYNRIACIPSVSYGLSTVANNIQLQEGDEIVLVEEQFPSNYYVWEKLAQQYKAVIKIAKQPDATQGKGKQWNENILNAITDKTAVVAMGNIHWANGTLFDVKAVRKKTLEHNSLLIIDGSQSVGALPFSVKEIQPDALICAGYKWLFGPYGCAYAYFGSYFDNGNPIEENWTNRLDSENLSGLTNYQSKYKPLANRYSVGEHGSFIYVEMQIAALTELLRWKQMDIQNYCEIITSSSVSKLKEAGCFIEDSDFRAKHLFGVEMPISINLVSLKERLAKENIFVSFRGNYIRISCHVFNTEKDIEKLTNCIIAELA</sequence>
<dbReference type="InterPro" id="IPR015421">
    <property type="entry name" value="PyrdxlP-dep_Trfase_major"/>
</dbReference>
<name>A0ABM9P4H8_9FLAO</name>
<dbReference type="Pfam" id="PF00266">
    <property type="entry name" value="Aminotran_5"/>
    <property type="match status" value="1"/>
</dbReference>
<evidence type="ECO:0000256" key="1">
    <source>
        <dbReference type="ARBA" id="ARBA00022898"/>
    </source>
</evidence>
<feature type="domain" description="Aminotransferase class V" evidence="2">
    <location>
        <begin position="89"/>
        <end position="258"/>
    </location>
</feature>
<dbReference type="InterPro" id="IPR015424">
    <property type="entry name" value="PyrdxlP-dep_Trfase"/>
</dbReference>
<keyword evidence="4" id="KW-1185">Reference proteome</keyword>
<accession>A0ABM9P4H8</accession>
<dbReference type="GO" id="GO:0016829">
    <property type="term" value="F:lyase activity"/>
    <property type="evidence" value="ECO:0007669"/>
    <property type="project" value="UniProtKB-KW"/>
</dbReference>
<evidence type="ECO:0000313" key="3">
    <source>
        <dbReference type="EMBL" id="CAL2092067.1"/>
    </source>
</evidence>
<keyword evidence="3" id="KW-0456">Lyase</keyword>
<proteinExistence type="predicted"/>
<comment type="caution">
    <text evidence="3">The sequence shown here is derived from an EMBL/GenBank/DDBJ whole genome shotgun (WGS) entry which is preliminary data.</text>
</comment>
<dbReference type="PANTHER" id="PTHR43586:SF15">
    <property type="entry name" value="BLR3095 PROTEIN"/>
    <property type="match status" value="1"/>
</dbReference>
<dbReference type="Gene3D" id="3.40.640.10">
    <property type="entry name" value="Type I PLP-dependent aspartate aminotransferase-like (Major domain)"/>
    <property type="match status" value="1"/>
</dbReference>
<dbReference type="InterPro" id="IPR015422">
    <property type="entry name" value="PyrdxlP-dep_Trfase_small"/>
</dbReference>
<dbReference type="Proteomes" id="UP001497416">
    <property type="component" value="Unassembled WGS sequence"/>
</dbReference>
<dbReference type="Gene3D" id="3.90.1150.10">
    <property type="entry name" value="Aspartate Aminotransferase, domain 1"/>
    <property type="match status" value="1"/>
</dbReference>
<keyword evidence="1" id="KW-0663">Pyridoxal phosphate</keyword>
<evidence type="ECO:0000313" key="4">
    <source>
        <dbReference type="Proteomes" id="UP001497416"/>
    </source>
</evidence>
<evidence type="ECO:0000259" key="2">
    <source>
        <dbReference type="Pfam" id="PF00266"/>
    </source>
</evidence>
<protein>
    <submittedName>
        <fullName evidence="3">Selenocysteine lyase/cysteine desulfurase</fullName>
    </submittedName>
</protein>
<dbReference type="EMBL" id="CAXIXY010000006">
    <property type="protein sequence ID" value="CAL2092067.1"/>
    <property type="molecule type" value="Genomic_DNA"/>
</dbReference>
<reference evidence="3 4" key="1">
    <citation type="submission" date="2024-05" db="EMBL/GenBank/DDBJ databases">
        <authorList>
            <person name="Duchaud E."/>
        </authorList>
    </citation>
    <scope>NUCLEOTIDE SEQUENCE [LARGE SCALE GENOMIC DNA]</scope>
    <source>
        <strain evidence="3">Ena-SAMPLE-TAB-13-05-2024-13:56:06:370-140302</strain>
    </source>
</reference>
<organism evidence="3 4">
    <name type="scientific">Tenacibaculum platacis</name>
    <dbReference type="NCBI Taxonomy" id="3137852"/>
    <lineage>
        <taxon>Bacteria</taxon>
        <taxon>Pseudomonadati</taxon>
        <taxon>Bacteroidota</taxon>
        <taxon>Flavobacteriia</taxon>
        <taxon>Flavobacteriales</taxon>
        <taxon>Flavobacteriaceae</taxon>
        <taxon>Tenacibaculum</taxon>
    </lineage>
</organism>